<feature type="compositionally biased region" description="Basic and acidic residues" evidence="1">
    <location>
        <begin position="1"/>
        <end position="10"/>
    </location>
</feature>
<dbReference type="RefSeq" id="XP_019702895.1">
    <property type="nucleotide sequence ID" value="XM_019847336.1"/>
</dbReference>
<dbReference type="InParanoid" id="A0A6J0PC26"/>
<gene>
    <name evidence="3" type="primary">LOC109505141</name>
</gene>
<reference evidence="3" key="1">
    <citation type="submission" date="2025-08" db="UniProtKB">
        <authorList>
            <consortium name="RefSeq"/>
        </authorList>
    </citation>
    <scope>IDENTIFICATION</scope>
</reference>
<feature type="compositionally biased region" description="Low complexity" evidence="1">
    <location>
        <begin position="65"/>
        <end position="77"/>
    </location>
</feature>
<feature type="compositionally biased region" description="Basic residues" evidence="1">
    <location>
        <begin position="22"/>
        <end position="33"/>
    </location>
</feature>
<dbReference type="AlphaFoldDB" id="A0A6J0PC26"/>
<keyword evidence="3" id="KW-0418">Kinase</keyword>
<dbReference type="Proteomes" id="UP000504607">
    <property type="component" value="Unplaced"/>
</dbReference>
<accession>A0A6J0PC26</accession>
<proteinExistence type="predicted"/>
<evidence type="ECO:0000313" key="2">
    <source>
        <dbReference type="Proteomes" id="UP000504607"/>
    </source>
</evidence>
<protein>
    <submittedName>
        <fullName evidence="3">Cyclin-dependent kinase 11A</fullName>
    </submittedName>
</protein>
<evidence type="ECO:0000313" key="3">
    <source>
        <dbReference type="RefSeq" id="XP_019702895.1"/>
    </source>
</evidence>
<keyword evidence="3" id="KW-0808">Transferase</keyword>
<sequence length="196" mass="21143">MPSARAERVPGRAVRSPPSLPRPRRAKHKRQHAAAHERNPSASQTPHTTRPDRCRRNPPAPPPASSYSDPASLSPAARIAGGDRSAASNRRRRPDAPRNGKGVGARVGLVAPEKRGHARGMAQEMEKLGGTSEEEDDEEMEMEVKEEEDEEEEEEERGSGSREAAVMGMVAQPAGEDMGGRYFQQPGRIDGGGGRG</sequence>
<organism evidence="2 3">
    <name type="scientific">Elaeis guineensis var. tenera</name>
    <name type="common">Oil palm</name>
    <dbReference type="NCBI Taxonomy" id="51953"/>
    <lineage>
        <taxon>Eukaryota</taxon>
        <taxon>Viridiplantae</taxon>
        <taxon>Streptophyta</taxon>
        <taxon>Embryophyta</taxon>
        <taxon>Tracheophyta</taxon>
        <taxon>Spermatophyta</taxon>
        <taxon>Magnoliopsida</taxon>
        <taxon>Liliopsida</taxon>
        <taxon>Arecaceae</taxon>
        <taxon>Arecoideae</taxon>
        <taxon>Cocoseae</taxon>
        <taxon>Elaeidinae</taxon>
        <taxon>Elaeis</taxon>
    </lineage>
</organism>
<evidence type="ECO:0000256" key="1">
    <source>
        <dbReference type="SAM" id="MobiDB-lite"/>
    </source>
</evidence>
<name>A0A6J0PC26_ELAGV</name>
<keyword evidence="2" id="KW-1185">Reference proteome</keyword>
<dbReference type="GO" id="GO:0016301">
    <property type="term" value="F:kinase activity"/>
    <property type="evidence" value="ECO:0007669"/>
    <property type="project" value="UniProtKB-KW"/>
</dbReference>
<feature type="region of interest" description="Disordered" evidence="1">
    <location>
        <begin position="1"/>
        <end position="196"/>
    </location>
</feature>
<feature type="compositionally biased region" description="Acidic residues" evidence="1">
    <location>
        <begin position="132"/>
        <end position="156"/>
    </location>
</feature>